<keyword evidence="2" id="KW-1185">Reference proteome</keyword>
<evidence type="ECO:0000313" key="1">
    <source>
        <dbReference type="EMBL" id="KAL0950853.1"/>
    </source>
</evidence>
<dbReference type="Proteomes" id="UP001556367">
    <property type="component" value="Unassembled WGS sequence"/>
</dbReference>
<dbReference type="EMBL" id="JASNQZ010000011">
    <property type="protein sequence ID" value="KAL0950853.1"/>
    <property type="molecule type" value="Genomic_DNA"/>
</dbReference>
<name>A0ABR3J5E4_9AGAR</name>
<comment type="caution">
    <text evidence="1">The sequence shown here is derived from an EMBL/GenBank/DDBJ whole genome shotgun (WGS) entry which is preliminary data.</text>
</comment>
<dbReference type="Gene3D" id="3.30.710.10">
    <property type="entry name" value="Potassium Channel Kv1.1, Chain A"/>
    <property type="match status" value="1"/>
</dbReference>
<proteinExistence type="predicted"/>
<protein>
    <recommendedName>
        <fullName evidence="3">BTB domain-containing protein</fullName>
    </recommendedName>
</protein>
<organism evidence="1 2">
    <name type="scientific">Hohenbuehelia grisea</name>
    <dbReference type="NCBI Taxonomy" id="104357"/>
    <lineage>
        <taxon>Eukaryota</taxon>
        <taxon>Fungi</taxon>
        <taxon>Dikarya</taxon>
        <taxon>Basidiomycota</taxon>
        <taxon>Agaricomycotina</taxon>
        <taxon>Agaricomycetes</taxon>
        <taxon>Agaricomycetidae</taxon>
        <taxon>Agaricales</taxon>
        <taxon>Pleurotineae</taxon>
        <taxon>Pleurotaceae</taxon>
        <taxon>Hohenbuehelia</taxon>
    </lineage>
</organism>
<gene>
    <name evidence="1" type="ORF">HGRIS_007611</name>
</gene>
<evidence type="ECO:0000313" key="2">
    <source>
        <dbReference type="Proteomes" id="UP001556367"/>
    </source>
</evidence>
<reference evidence="2" key="1">
    <citation type="submission" date="2024-06" db="EMBL/GenBank/DDBJ databases">
        <title>Multi-omics analyses provide insights into the biosynthesis of the anticancer antibiotic pleurotin in Hohenbuehelia grisea.</title>
        <authorList>
            <person name="Weaver J.A."/>
            <person name="Alberti F."/>
        </authorList>
    </citation>
    <scope>NUCLEOTIDE SEQUENCE [LARGE SCALE GENOMIC DNA]</scope>
    <source>
        <strain evidence="2">T-177</strain>
    </source>
</reference>
<evidence type="ECO:0008006" key="3">
    <source>
        <dbReference type="Google" id="ProtNLM"/>
    </source>
</evidence>
<accession>A0ABR3J5E4</accession>
<sequence length="263" mass="29814">MTPFTAWECSNPDFTIRSIPDDERIPVRREVLRCSEVFNDMFAFCDTDSQNSDNAVDLDEKADTLRILFRLLHDPPPPPVRLAEYNVEYEEKFKTQIRTRKYEPDTVIPWPLLPSLFTLADKYSLSRNVDDSLQAHLTANAPLYPLEIYGFACSNGLTPVAITASQYLAPVASYSLEDVKAIPTVMAYHKIVQLQSLRVRTLHTLLLEADVFPHDYGLCSTHHQATRDLWDQTRTKLLGSIETGKQPLLQATSASRPLPNIGH</sequence>
<dbReference type="InterPro" id="IPR011333">
    <property type="entry name" value="SKP1/BTB/POZ_sf"/>
</dbReference>